<feature type="non-terminal residue" evidence="5">
    <location>
        <position position="1"/>
    </location>
</feature>
<dbReference type="Gene3D" id="3.40.50.300">
    <property type="entry name" value="P-loop containing nucleotide triphosphate hydrolases"/>
    <property type="match status" value="1"/>
</dbReference>
<dbReference type="GO" id="GO:0042941">
    <property type="term" value="P:D-alanine transmembrane transport"/>
    <property type="evidence" value="ECO:0007669"/>
    <property type="project" value="TreeGrafter"/>
</dbReference>
<dbReference type="GO" id="GO:1903805">
    <property type="term" value="P:L-valine import across plasma membrane"/>
    <property type="evidence" value="ECO:0007669"/>
    <property type="project" value="TreeGrafter"/>
</dbReference>
<organism evidence="5">
    <name type="scientific">marine sediment metagenome</name>
    <dbReference type="NCBI Taxonomy" id="412755"/>
    <lineage>
        <taxon>unclassified sequences</taxon>
        <taxon>metagenomes</taxon>
        <taxon>ecological metagenomes</taxon>
    </lineage>
</organism>
<keyword evidence="1" id="KW-0813">Transport</keyword>
<evidence type="ECO:0000313" key="5">
    <source>
        <dbReference type="EMBL" id="GAG15786.1"/>
    </source>
</evidence>
<evidence type="ECO:0000259" key="4">
    <source>
        <dbReference type="PROSITE" id="PS50893"/>
    </source>
</evidence>
<dbReference type="PANTHER" id="PTHR45772:SF7">
    <property type="entry name" value="AMINO ACID ABC TRANSPORTER ATP-BINDING PROTEIN"/>
    <property type="match status" value="1"/>
</dbReference>
<dbReference type="SUPFAM" id="SSF52540">
    <property type="entry name" value="P-loop containing nucleoside triphosphate hydrolases"/>
    <property type="match status" value="1"/>
</dbReference>
<dbReference type="GO" id="GO:0005886">
    <property type="term" value="C:plasma membrane"/>
    <property type="evidence" value="ECO:0007669"/>
    <property type="project" value="TreeGrafter"/>
</dbReference>
<dbReference type="InterPro" id="IPR003593">
    <property type="entry name" value="AAA+_ATPase"/>
</dbReference>
<comment type="caution">
    <text evidence="5">The sequence shown here is derived from an EMBL/GenBank/DDBJ whole genome shotgun (WGS) entry which is preliminary data.</text>
</comment>
<dbReference type="EMBL" id="BARS01032532">
    <property type="protein sequence ID" value="GAG15786.1"/>
    <property type="molecule type" value="Genomic_DNA"/>
</dbReference>
<dbReference type="PANTHER" id="PTHR45772">
    <property type="entry name" value="CONSERVED COMPONENT OF ABC TRANSPORTER FOR NATURAL AMINO ACIDS-RELATED"/>
    <property type="match status" value="1"/>
</dbReference>
<evidence type="ECO:0000256" key="3">
    <source>
        <dbReference type="ARBA" id="ARBA00022840"/>
    </source>
</evidence>
<proteinExistence type="predicted"/>
<dbReference type="GO" id="GO:0015188">
    <property type="term" value="F:L-isoleucine transmembrane transporter activity"/>
    <property type="evidence" value="ECO:0007669"/>
    <property type="project" value="TreeGrafter"/>
</dbReference>
<dbReference type="InterPro" id="IPR003439">
    <property type="entry name" value="ABC_transporter-like_ATP-bd"/>
</dbReference>
<dbReference type="PROSITE" id="PS50893">
    <property type="entry name" value="ABC_TRANSPORTER_2"/>
    <property type="match status" value="1"/>
</dbReference>
<dbReference type="GO" id="GO:0016887">
    <property type="term" value="F:ATP hydrolysis activity"/>
    <property type="evidence" value="ECO:0007669"/>
    <property type="project" value="InterPro"/>
</dbReference>
<dbReference type="Pfam" id="PF12399">
    <property type="entry name" value="BCA_ABC_TP_C"/>
    <property type="match status" value="1"/>
</dbReference>
<name>X0WSU8_9ZZZZ</name>
<dbReference type="GO" id="GO:0005304">
    <property type="term" value="F:L-valine transmembrane transporter activity"/>
    <property type="evidence" value="ECO:0007669"/>
    <property type="project" value="TreeGrafter"/>
</dbReference>
<dbReference type="Pfam" id="PF00005">
    <property type="entry name" value="ABC_tran"/>
    <property type="match status" value="1"/>
</dbReference>
<sequence>ALSIRDLTCTFGGLKAVNNLHLEVHDGTITAIIGPNGAGKTTLFNAISGLLEPADGGIWFQGVLMTGKRPHEVAQRGIGRTFQNVEIFDNMTILDNVMVGRFSRTRAGFLSSVFCLPWSVKEERASRNDAMEMLRFVGLGDEASRPAGSLPFGKKRLVELARALAMEPQLLLLDEPASGLNSREMSELGELIQKICSEGITVFLVEHAMELVMDISDKVAVLESGVKISEGSPSDVQNDPRVITAYLGEEG</sequence>
<dbReference type="InterPro" id="IPR051120">
    <property type="entry name" value="ABC_AA/LPS_Transport"/>
</dbReference>
<reference evidence="5" key="1">
    <citation type="journal article" date="2014" name="Front. Microbiol.">
        <title>High frequency of phylogenetically diverse reductive dehalogenase-homologous genes in deep subseafloor sedimentary metagenomes.</title>
        <authorList>
            <person name="Kawai M."/>
            <person name="Futagami T."/>
            <person name="Toyoda A."/>
            <person name="Takaki Y."/>
            <person name="Nishi S."/>
            <person name="Hori S."/>
            <person name="Arai W."/>
            <person name="Tsubouchi T."/>
            <person name="Morono Y."/>
            <person name="Uchiyama I."/>
            <person name="Ito T."/>
            <person name="Fujiyama A."/>
            <person name="Inagaki F."/>
            <person name="Takami H."/>
        </authorList>
    </citation>
    <scope>NUCLEOTIDE SEQUENCE</scope>
    <source>
        <strain evidence="5">Expedition CK06-06</strain>
    </source>
</reference>
<feature type="domain" description="ABC transporter" evidence="4">
    <location>
        <begin position="2"/>
        <end position="249"/>
    </location>
</feature>
<keyword evidence="2" id="KW-0547">Nucleotide-binding</keyword>
<accession>X0WSU8</accession>
<protein>
    <recommendedName>
        <fullName evidence="4">ABC transporter domain-containing protein</fullName>
    </recommendedName>
</protein>
<dbReference type="GO" id="GO:0015808">
    <property type="term" value="P:L-alanine transport"/>
    <property type="evidence" value="ECO:0007669"/>
    <property type="project" value="TreeGrafter"/>
</dbReference>
<dbReference type="AlphaFoldDB" id="X0WSU8"/>
<dbReference type="FunFam" id="3.40.50.300:FF:000421">
    <property type="entry name" value="Branched-chain amino acid ABC transporter ATP-binding protein"/>
    <property type="match status" value="1"/>
</dbReference>
<dbReference type="CDD" id="cd03219">
    <property type="entry name" value="ABC_Mj1267_LivG_branched"/>
    <property type="match status" value="1"/>
</dbReference>
<dbReference type="InterPro" id="IPR032823">
    <property type="entry name" value="BCA_ABC_TP_C"/>
</dbReference>
<gene>
    <name evidence="5" type="ORF">S01H1_50487</name>
</gene>
<dbReference type="GO" id="GO:0005524">
    <property type="term" value="F:ATP binding"/>
    <property type="evidence" value="ECO:0007669"/>
    <property type="project" value="UniProtKB-KW"/>
</dbReference>
<evidence type="ECO:0000256" key="2">
    <source>
        <dbReference type="ARBA" id="ARBA00022741"/>
    </source>
</evidence>
<keyword evidence="3" id="KW-0067">ATP-binding</keyword>
<dbReference type="GO" id="GO:0015192">
    <property type="term" value="F:L-phenylalanine transmembrane transporter activity"/>
    <property type="evidence" value="ECO:0007669"/>
    <property type="project" value="TreeGrafter"/>
</dbReference>
<dbReference type="SMART" id="SM00382">
    <property type="entry name" value="AAA"/>
    <property type="match status" value="1"/>
</dbReference>
<evidence type="ECO:0000256" key="1">
    <source>
        <dbReference type="ARBA" id="ARBA00022448"/>
    </source>
</evidence>
<dbReference type="GO" id="GO:1903806">
    <property type="term" value="P:L-isoleucine import across plasma membrane"/>
    <property type="evidence" value="ECO:0007669"/>
    <property type="project" value="TreeGrafter"/>
</dbReference>
<dbReference type="InterPro" id="IPR027417">
    <property type="entry name" value="P-loop_NTPase"/>
</dbReference>